<dbReference type="RefSeq" id="XP_022236799.1">
    <property type="nucleotide sequence ID" value="XM_022381091.1"/>
</dbReference>
<sequence length="142" mass="16894">MDDYKEYYLQTRTDARSKEYGDVSERKKLREKLECKSFDWYMKNVYPELGRPPSKEERKRMKQVELTKLKKQKILWKRTKPATVSEYQIQLTGTDLCIESEDDVTTKGTLLILQKCTHIKRQVCIAKLLATEHKPSLNRIYS</sequence>
<evidence type="ECO:0000313" key="3">
    <source>
        <dbReference type="RefSeq" id="XP_022236799.1"/>
    </source>
</evidence>
<protein>
    <submittedName>
        <fullName evidence="3">Polypeptide N-acetylgalactosaminyltransferase 35A-like</fullName>
    </submittedName>
</protein>
<accession>A0ABM1RZJ4</accession>
<proteinExistence type="predicted"/>
<evidence type="ECO:0000313" key="2">
    <source>
        <dbReference type="Proteomes" id="UP000694941"/>
    </source>
</evidence>
<dbReference type="InterPro" id="IPR035992">
    <property type="entry name" value="Ricin_B-like_lectins"/>
</dbReference>
<evidence type="ECO:0000256" key="1">
    <source>
        <dbReference type="ARBA" id="ARBA00023157"/>
    </source>
</evidence>
<organism evidence="2 3">
    <name type="scientific">Limulus polyphemus</name>
    <name type="common">Atlantic horseshoe crab</name>
    <dbReference type="NCBI Taxonomy" id="6850"/>
    <lineage>
        <taxon>Eukaryota</taxon>
        <taxon>Metazoa</taxon>
        <taxon>Ecdysozoa</taxon>
        <taxon>Arthropoda</taxon>
        <taxon>Chelicerata</taxon>
        <taxon>Merostomata</taxon>
        <taxon>Xiphosura</taxon>
        <taxon>Limulidae</taxon>
        <taxon>Limulus</taxon>
    </lineage>
</organism>
<dbReference type="PANTHER" id="PTHR11675:SF63">
    <property type="entry name" value="POLYPEPTIDE N-ACETYLGALACTOSAMINYLTRANSFERASE"/>
    <property type="match status" value="1"/>
</dbReference>
<keyword evidence="2" id="KW-1185">Reference proteome</keyword>
<keyword evidence="1" id="KW-1015">Disulfide bond</keyword>
<gene>
    <name evidence="3" type="primary">LOC111084355</name>
</gene>
<dbReference type="SUPFAM" id="SSF50370">
    <property type="entry name" value="Ricin B-like lectins"/>
    <property type="match status" value="1"/>
</dbReference>
<reference evidence="3" key="1">
    <citation type="submission" date="2025-08" db="UniProtKB">
        <authorList>
            <consortium name="RefSeq"/>
        </authorList>
    </citation>
    <scope>IDENTIFICATION</scope>
    <source>
        <tissue evidence="3">Muscle</tissue>
    </source>
</reference>
<dbReference type="PANTHER" id="PTHR11675">
    <property type="entry name" value="N-ACETYLGALACTOSAMINYLTRANSFERASE"/>
    <property type="match status" value="1"/>
</dbReference>
<name>A0ABM1RZJ4_LIMPO</name>
<dbReference type="GeneID" id="111084355"/>
<dbReference type="Proteomes" id="UP000694941">
    <property type="component" value="Unplaced"/>
</dbReference>
<dbReference type="Gene3D" id="1.10.8.460">
    <property type="entry name" value="ppGaNTase-T1 linker domain-like"/>
    <property type="match status" value="1"/>
</dbReference>